<evidence type="ECO:0000256" key="8">
    <source>
        <dbReference type="ARBA" id="ARBA00023204"/>
    </source>
</evidence>
<dbReference type="GO" id="GO:0006281">
    <property type="term" value="P:DNA repair"/>
    <property type="evidence" value="ECO:0007669"/>
    <property type="project" value="UniProtKB-KW"/>
</dbReference>
<dbReference type="GO" id="GO:0005634">
    <property type="term" value="C:nucleus"/>
    <property type="evidence" value="ECO:0007669"/>
    <property type="project" value="UniProtKB-SubCell"/>
</dbReference>
<sequence>MDCVQLKVLQLVKTFRKERYKLSESERTTVCGADSMLMVLQLAMAEINKESCGEFSIALSDVLVSWRHLLQEKLNLLSEGEEAPEGYVKVRKAYDAFLTRSNSVDLIDVYRICIELKPENGLREMLSVVQLFDFLSGSSETLDNSLISVPTSPSNGYPINSKLALMVKKLLCDYLNLLVNSKSDLALACVFNSPDRGLGRNAFTDLRHAAQSKQTSLFLAATSFIRSLELGGKSYAPSEGDPLKQHVKGLLEFVHFTDALQEILGETADSSIAGGRILTVIKTRLLKGHGCESPLYLAAEEATRELRMRINNIINCQREARDGAATGISPARPRVYAINHASAYGGRDTVKAFLALMDEEAANLPSRNKAELLHGAEHHNVLGLPCMLTLFRSPEQPSGSSPKPLRNRVQSRVREGKAIKVKHNLIKSQFSCTYKEDDVVTNNLQNYRSLSQAPTCVHPGPKRVPDIYCDSTSTEDECEPRTSAAHSPVSKECAVKKHGLGMKAGNTQHKQSVNLKGSRKVTKRKLTELNSLSECNDASEPRQKSGKTNDVKCIPLKGKIDMKMPMSSKRGKNAAKNKLIPGQGKLTHFFRM</sequence>
<dbReference type="KEGG" id="cmk:103179869"/>
<protein>
    <recommendedName>
        <fullName evidence="4">PCNA-interacting partner</fullName>
    </recommendedName>
    <alternativeName>
        <fullName evidence="10">PARP-1 binding protein</fullName>
    </alternativeName>
    <alternativeName>
        <fullName evidence="11">PARP1-binding protein</fullName>
    </alternativeName>
</protein>
<organism evidence="13 14">
    <name type="scientific">Callorhinchus milii</name>
    <name type="common">Ghost shark</name>
    <dbReference type="NCBI Taxonomy" id="7868"/>
    <lineage>
        <taxon>Eukaryota</taxon>
        <taxon>Metazoa</taxon>
        <taxon>Chordata</taxon>
        <taxon>Craniata</taxon>
        <taxon>Vertebrata</taxon>
        <taxon>Chondrichthyes</taxon>
        <taxon>Holocephali</taxon>
        <taxon>Chimaeriformes</taxon>
        <taxon>Callorhinchidae</taxon>
        <taxon>Callorhinchus</taxon>
    </lineage>
</organism>
<keyword evidence="9" id="KW-0539">Nucleus</keyword>
<evidence type="ECO:0000256" key="12">
    <source>
        <dbReference type="SAM" id="MobiDB-lite"/>
    </source>
</evidence>
<dbReference type="SUPFAM" id="SSF52540">
    <property type="entry name" value="P-loop containing nucleoside triphosphate hydrolases"/>
    <property type="match status" value="1"/>
</dbReference>
<reference evidence="14" key="3">
    <citation type="journal article" date="2014" name="Nature">
        <title>Elephant shark genome provides unique insights into gnathostome evolution.</title>
        <authorList>
            <consortium name="International Elephant Shark Genome Sequencing Consortium"/>
            <person name="Venkatesh B."/>
            <person name="Lee A.P."/>
            <person name="Ravi V."/>
            <person name="Maurya A.K."/>
            <person name="Lian M.M."/>
            <person name="Swann J.B."/>
            <person name="Ohta Y."/>
            <person name="Flajnik M.F."/>
            <person name="Sutoh Y."/>
            <person name="Kasahara M."/>
            <person name="Hoon S."/>
            <person name="Gangu V."/>
            <person name="Roy S.W."/>
            <person name="Irimia M."/>
            <person name="Korzh V."/>
            <person name="Kondrychyn I."/>
            <person name="Lim Z.W."/>
            <person name="Tay B.H."/>
            <person name="Tohari S."/>
            <person name="Kong K.W."/>
            <person name="Ho S."/>
            <person name="Lorente-Galdos B."/>
            <person name="Quilez J."/>
            <person name="Marques-Bonet T."/>
            <person name="Raney B.J."/>
            <person name="Ingham P.W."/>
            <person name="Tay A."/>
            <person name="Hillier L.W."/>
            <person name="Minx P."/>
            <person name="Boehm T."/>
            <person name="Wilson R.K."/>
            <person name="Brenner S."/>
            <person name="Warren W.C."/>
        </authorList>
    </citation>
    <scope>NUCLEOTIDE SEQUENCE [LARGE SCALE GENOMIC DNA]</scope>
</reference>
<dbReference type="STRING" id="7868.ENSCMIP00000026059"/>
<keyword evidence="14" id="KW-1185">Reference proteome</keyword>
<keyword evidence="8" id="KW-0234">DNA repair</keyword>
<reference evidence="14" key="1">
    <citation type="journal article" date="2006" name="Science">
        <title>Ancient noncoding elements conserved in the human genome.</title>
        <authorList>
            <person name="Venkatesh B."/>
            <person name="Kirkness E.F."/>
            <person name="Loh Y.H."/>
            <person name="Halpern A.L."/>
            <person name="Lee A.P."/>
            <person name="Johnson J."/>
            <person name="Dandona N."/>
            <person name="Viswanathan L.D."/>
            <person name="Tay A."/>
            <person name="Venter J.C."/>
            <person name="Strausberg R.L."/>
            <person name="Brenner S."/>
        </authorList>
    </citation>
    <scope>NUCLEOTIDE SEQUENCE [LARGE SCALE GENOMIC DNA]</scope>
</reference>
<comment type="subcellular location">
    <subcellularLocation>
        <location evidence="2">Cytoplasm</location>
    </subcellularLocation>
    <subcellularLocation>
        <location evidence="1">Nucleus</location>
    </subcellularLocation>
</comment>
<dbReference type="GeneID" id="103179869"/>
<dbReference type="FunCoup" id="A0A4W3I7P2">
    <property type="interactions" value="323"/>
</dbReference>
<dbReference type="GO" id="GO:0005737">
    <property type="term" value="C:cytoplasm"/>
    <property type="evidence" value="ECO:0007669"/>
    <property type="project" value="UniProtKB-SubCell"/>
</dbReference>
<reference evidence="14" key="2">
    <citation type="journal article" date="2007" name="PLoS Biol.">
        <title>Survey sequencing and comparative analysis of the elephant shark (Callorhinchus milii) genome.</title>
        <authorList>
            <person name="Venkatesh B."/>
            <person name="Kirkness E.F."/>
            <person name="Loh Y.H."/>
            <person name="Halpern A.L."/>
            <person name="Lee A.P."/>
            <person name="Johnson J."/>
            <person name="Dandona N."/>
            <person name="Viswanathan L.D."/>
            <person name="Tay A."/>
            <person name="Venter J.C."/>
            <person name="Strausberg R.L."/>
            <person name="Brenner S."/>
        </authorList>
    </citation>
    <scope>NUCLEOTIDE SEQUENCE [LARGE SCALE GENOMIC DNA]</scope>
</reference>
<evidence type="ECO:0000256" key="10">
    <source>
        <dbReference type="ARBA" id="ARBA00031632"/>
    </source>
</evidence>
<evidence type="ECO:0000256" key="9">
    <source>
        <dbReference type="ARBA" id="ARBA00023242"/>
    </source>
</evidence>
<evidence type="ECO:0000256" key="5">
    <source>
        <dbReference type="ARBA" id="ARBA00022490"/>
    </source>
</evidence>
<evidence type="ECO:0000256" key="11">
    <source>
        <dbReference type="ARBA" id="ARBA00032731"/>
    </source>
</evidence>
<proteinExistence type="inferred from homology"/>
<dbReference type="GO" id="GO:2000042">
    <property type="term" value="P:negative regulation of double-strand break repair via homologous recombination"/>
    <property type="evidence" value="ECO:0007669"/>
    <property type="project" value="InterPro"/>
</dbReference>
<dbReference type="PANTHER" id="PTHR32121">
    <property type="entry name" value="PCNA-INTERACTING PARTNER"/>
    <property type="match status" value="1"/>
</dbReference>
<name>A0A4W3I7P2_CALMI</name>
<evidence type="ECO:0000256" key="1">
    <source>
        <dbReference type="ARBA" id="ARBA00004123"/>
    </source>
</evidence>
<dbReference type="GO" id="GO:0003677">
    <property type="term" value="F:DNA binding"/>
    <property type="evidence" value="ECO:0007669"/>
    <property type="project" value="UniProtKB-KW"/>
</dbReference>
<evidence type="ECO:0000256" key="4">
    <source>
        <dbReference type="ARBA" id="ARBA00014320"/>
    </source>
</evidence>
<evidence type="ECO:0000256" key="6">
    <source>
        <dbReference type="ARBA" id="ARBA00022763"/>
    </source>
</evidence>
<comment type="similarity">
    <text evidence="3">Belongs to the PARI family.</text>
</comment>
<reference evidence="13" key="5">
    <citation type="submission" date="2025-09" db="UniProtKB">
        <authorList>
            <consortium name="Ensembl"/>
        </authorList>
    </citation>
    <scope>IDENTIFICATION</scope>
</reference>
<dbReference type="InParanoid" id="A0A4W3I7P2"/>
<reference evidence="13" key="4">
    <citation type="submission" date="2025-08" db="UniProtKB">
        <authorList>
            <consortium name="Ensembl"/>
        </authorList>
    </citation>
    <scope>IDENTIFICATION</scope>
</reference>
<dbReference type="RefSeq" id="XP_007893561.1">
    <property type="nucleotide sequence ID" value="XM_007895370.2"/>
</dbReference>
<dbReference type="PANTHER" id="PTHR32121:SF0">
    <property type="entry name" value="PCNA-INTERACTING PARTNER"/>
    <property type="match status" value="1"/>
</dbReference>
<keyword evidence="7" id="KW-0238">DNA-binding</keyword>
<dbReference type="OMA" id="CSSQVKM"/>
<evidence type="ECO:0000313" key="13">
    <source>
        <dbReference type="Ensembl" id="ENSCMIP00000026059.1"/>
    </source>
</evidence>
<dbReference type="InterPro" id="IPR038932">
    <property type="entry name" value="PARPBP"/>
</dbReference>
<dbReference type="OrthoDB" id="6427080at2759"/>
<dbReference type="Ensembl" id="ENSCMIT00000026487.1">
    <property type="protein sequence ID" value="ENSCMIP00000026059.1"/>
    <property type="gene ID" value="ENSCMIG00000011442.1"/>
</dbReference>
<dbReference type="AlphaFoldDB" id="A0A4W3I7P2"/>
<dbReference type="GO" id="GO:0000785">
    <property type="term" value="C:chromatin"/>
    <property type="evidence" value="ECO:0007669"/>
    <property type="project" value="TreeGrafter"/>
</dbReference>
<evidence type="ECO:0000313" key="14">
    <source>
        <dbReference type="Proteomes" id="UP000314986"/>
    </source>
</evidence>
<feature type="compositionally biased region" description="Polar residues" evidence="12">
    <location>
        <begin position="505"/>
        <end position="515"/>
    </location>
</feature>
<gene>
    <name evidence="13" type="primary">LOC103179869</name>
</gene>
<feature type="region of interest" description="Disordered" evidence="12">
    <location>
        <begin position="501"/>
        <end position="520"/>
    </location>
</feature>
<keyword evidence="5" id="KW-0963">Cytoplasm</keyword>
<dbReference type="InterPro" id="IPR027417">
    <property type="entry name" value="P-loop_NTPase"/>
</dbReference>
<evidence type="ECO:0000256" key="3">
    <source>
        <dbReference type="ARBA" id="ARBA00009135"/>
    </source>
</evidence>
<dbReference type="Gene3D" id="1.10.486.10">
    <property type="entry name" value="PCRA, domain 4"/>
    <property type="match status" value="1"/>
</dbReference>
<keyword evidence="6" id="KW-0227">DNA damage</keyword>
<evidence type="ECO:0000256" key="2">
    <source>
        <dbReference type="ARBA" id="ARBA00004496"/>
    </source>
</evidence>
<accession>A0A4W3I7P2</accession>
<dbReference type="Proteomes" id="UP000314986">
    <property type="component" value="Unassembled WGS sequence"/>
</dbReference>
<evidence type="ECO:0000256" key="7">
    <source>
        <dbReference type="ARBA" id="ARBA00023125"/>
    </source>
</evidence>
<dbReference type="GeneTree" id="ENSGT00390000006088"/>